<feature type="transmembrane region" description="Helical" evidence="1">
    <location>
        <begin position="65"/>
        <end position="84"/>
    </location>
</feature>
<organism evidence="2 3">
    <name type="scientific">Meiothermus luteus</name>
    <dbReference type="NCBI Taxonomy" id="2026184"/>
    <lineage>
        <taxon>Bacteria</taxon>
        <taxon>Thermotogati</taxon>
        <taxon>Deinococcota</taxon>
        <taxon>Deinococci</taxon>
        <taxon>Thermales</taxon>
        <taxon>Thermaceae</taxon>
        <taxon>Meiothermus</taxon>
    </lineage>
</organism>
<keyword evidence="3" id="KW-1185">Reference proteome</keyword>
<keyword evidence="1" id="KW-1133">Transmembrane helix</keyword>
<dbReference type="EMBL" id="QWKZ01000087">
    <property type="protein sequence ID" value="RIH83152.1"/>
    <property type="molecule type" value="Genomic_DNA"/>
</dbReference>
<dbReference type="AlphaFoldDB" id="A0A399EL79"/>
<protein>
    <submittedName>
        <fullName evidence="2">Uncharacterized protein</fullName>
    </submittedName>
</protein>
<evidence type="ECO:0000256" key="1">
    <source>
        <dbReference type="SAM" id="Phobius"/>
    </source>
</evidence>
<dbReference type="OrthoDB" id="33097at2"/>
<proteinExistence type="predicted"/>
<accession>A0A399EL79</accession>
<gene>
    <name evidence="2" type="ORF">Mlute_02280</name>
</gene>
<dbReference type="Proteomes" id="UP000265800">
    <property type="component" value="Unassembled WGS sequence"/>
</dbReference>
<feature type="transmembrane region" description="Helical" evidence="1">
    <location>
        <begin position="6"/>
        <end position="21"/>
    </location>
</feature>
<dbReference type="RefSeq" id="WP_119360816.1">
    <property type="nucleotide sequence ID" value="NZ_QWKZ01000087.1"/>
</dbReference>
<keyword evidence="1" id="KW-0812">Transmembrane</keyword>
<name>A0A399EL79_9DEIN</name>
<keyword evidence="1" id="KW-0472">Membrane</keyword>
<sequence>MLQLIVFAGFALMLYNVYFGFRMKSQAPGGIIGERLVQLNSFIALFALGYLAVGLLTWGRPADPLLLITGLILLFGAVFVWLVLRLVEAILAALEA</sequence>
<reference evidence="2 3" key="1">
    <citation type="submission" date="2018-08" db="EMBL/GenBank/DDBJ databases">
        <title>Meiothermus luteus KCTC 52599 genome sequencing project.</title>
        <authorList>
            <person name="Da Costa M.S."/>
            <person name="Albuquerque L."/>
            <person name="Raposo P."/>
            <person name="Froufe H.J.C."/>
            <person name="Barroso C.S."/>
            <person name="Egas C."/>
        </authorList>
    </citation>
    <scope>NUCLEOTIDE SEQUENCE [LARGE SCALE GENOMIC DNA]</scope>
    <source>
        <strain evidence="2 3">KCTC 52599</strain>
    </source>
</reference>
<feature type="transmembrane region" description="Helical" evidence="1">
    <location>
        <begin position="42"/>
        <end position="59"/>
    </location>
</feature>
<evidence type="ECO:0000313" key="2">
    <source>
        <dbReference type="EMBL" id="RIH83152.1"/>
    </source>
</evidence>
<evidence type="ECO:0000313" key="3">
    <source>
        <dbReference type="Proteomes" id="UP000265800"/>
    </source>
</evidence>
<comment type="caution">
    <text evidence="2">The sequence shown here is derived from an EMBL/GenBank/DDBJ whole genome shotgun (WGS) entry which is preliminary data.</text>
</comment>